<protein>
    <submittedName>
        <fullName evidence="1">Uncharacterized protein</fullName>
    </submittedName>
</protein>
<evidence type="ECO:0000313" key="2">
    <source>
        <dbReference type="Proteomes" id="UP000005475"/>
    </source>
</evidence>
<comment type="caution">
    <text evidence="1">The sequence shown here is derived from an EMBL/GenBank/DDBJ whole genome shotgun (WGS) entry which is preliminary data.</text>
</comment>
<organism evidence="1 2">
    <name type="scientific">Bacteroides ovatus (strain ATCC 8483 / DSM 1896 / JCM 5824 / BCRC 10623 / CCUG 4943 / NCTC 11153)</name>
    <dbReference type="NCBI Taxonomy" id="411476"/>
    <lineage>
        <taxon>Bacteria</taxon>
        <taxon>Pseudomonadati</taxon>
        <taxon>Bacteroidota</taxon>
        <taxon>Bacteroidia</taxon>
        <taxon>Bacteroidales</taxon>
        <taxon>Bacteroidaceae</taxon>
        <taxon>Bacteroides</taxon>
    </lineage>
</organism>
<gene>
    <name evidence="1" type="ORF">BACOVA_04000</name>
</gene>
<reference evidence="1 2" key="1">
    <citation type="submission" date="2007-03" db="EMBL/GenBank/DDBJ databases">
        <authorList>
            <person name="Fulton L."/>
            <person name="Clifton S."/>
            <person name="Fulton B."/>
            <person name="Xu J."/>
            <person name="Minx P."/>
            <person name="Pepin K.H."/>
            <person name="Johnson M."/>
            <person name="Thiruvilangam P."/>
            <person name="Bhonagiri V."/>
            <person name="Nash W.E."/>
            <person name="Mardis E.R."/>
            <person name="Wilson R.K."/>
        </authorList>
    </citation>
    <scope>NUCLEOTIDE SEQUENCE [LARGE SCALE GENOMIC DNA]</scope>
    <source>
        <strain evidence="2">ATCC 8483 / DSM 1896 / JCM 5824 / BCRC 10623 / CCUG 4943 / NCTC 11153</strain>
    </source>
</reference>
<dbReference type="EMBL" id="AAXF02000052">
    <property type="protein sequence ID" value="EDO10552.1"/>
    <property type="molecule type" value="Genomic_DNA"/>
</dbReference>
<reference evidence="2" key="2">
    <citation type="submission" date="2007-04" db="EMBL/GenBank/DDBJ databases">
        <title>Draft genome sequence of Bacteroides ovatus (ATCC 8483).</title>
        <authorList>
            <person name="Sudarsanam P."/>
            <person name="Ley R."/>
            <person name="Guruge J."/>
            <person name="Turnbaugh P.J."/>
            <person name="Mahowald M."/>
            <person name="Liep D."/>
            <person name="Gordon J."/>
        </authorList>
    </citation>
    <scope>NUCLEOTIDE SEQUENCE [LARGE SCALE GENOMIC DNA]</scope>
    <source>
        <strain evidence="2">ATCC 8483 / DSM 1896 / JCM 5824 / BCRC 10623 / CCUG 4943 / NCTC 11153</strain>
    </source>
</reference>
<dbReference type="AlphaFoldDB" id="A0AAN3D726"/>
<accession>A0AAN3D726</accession>
<sequence>MTFDILLEKDASMYENVCLHIAGEICVAVVGGFTDVDMNAEVSYD</sequence>
<proteinExistence type="predicted"/>
<name>A0AAN3D726_BACO1</name>
<dbReference type="Proteomes" id="UP000005475">
    <property type="component" value="Unassembled WGS sequence"/>
</dbReference>
<evidence type="ECO:0000313" key="1">
    <source>
        <dbReference type="EMBL" id="EDO10552.1"/>
    </source>
</evidence>